<evidence type="ECO:0000256" key="1">
    <source>
        <dbReference type="SAM" id="Phobius"/>
    </source>
</evidence>
<keyword evidence="1" id="KW-0812">Transmembrane</keyword>
<protein>
    <submittedName>
        <fullName evidence="2">Uncharacterized protein</fullName>
    </submittedName>
</protein>
<keyword evidence="3" id="KW-1185">Reference proteome</keyword>
<gene>
    <name evidence="2" type="ORF">FS320_21935</name>
</gene>
<dbReference type="OrthoDB" id="8456219at2"/>
<keyword evidence="1" id="KW-1133">Transmembrane helix</keyword>
<feature type="transmembrane region" description="Helical" evidence="1">
    <location>
        <begin position="21"/>
        <end position="43"/>
    </location>
</feature>
<proteinExistence type="predicted"/>
<feature type="transmembrane region" description="Helical" evidence="1">
    <location>
        <begin position="49"/>
        <end position="67"/>
    </location>
</feature>
<dbReference type="EMBL" id="VOSK01000105">
    <property type="protein sequence ID" value="MPR27754.1"/>
    <property type="molecule type" value="Genomic_DNA"/>
</dbReference>
<evidence type="ECO:0000313" key="2">
    <source>
        <dbReference type="EMBL" id="MPR27754.1"/>
    </source>
</evidence>
<dbReference type="RefSeq" id="WP_152714070.1">
    <property type="nucleotide sequence ID" value="NZ_VOSJ01000105.1"/>
</dbReference>
<name>A0A5N7MNQ9_9HYPH</name>
<reference evidence="2 3" key="1">
    <citation type="journal article" date="2019" name="Syst. Appl. Microbiol.">
        <title>Microvirga tunisiensis sp. nov., a root nodule symbiotic bacterium isolated from Lupinus micranthus and L. luteus grown in Northern Tunisia.</title>
        <authorList>
            <person name="Msaddak A."/>
            <person name="Rejili M."/>
            <person name="Duran D."/>
            <person name="Mars M."/>
            <person name="Palacios J.M."/>
            <person name="Ruiz-Argueso T."/>
            <person name="Rey L."/>
            <person name="Imperial J."/>
        </authorList>
    </citation>
    <scope>NUCLEOTIDE SEQUENCE [LARGE SCALE GENOMIC DNA]</scope>
    <source>
        <strain evidence="2 3">Lmie10</strain>
    </source>
</reference>
<evidence type="ECO:0000313" key="3">
    <source>
        <dbReference type="Proteomes" id="UP000403266"/>
    </source>
</evidence>
<comment type="caution">
    <text evidence="2">The sequence shown here is derived from an EMBL/GenBank/DDBJ whole genome shotgun (WGS) entry which is preliminary data.</text>
</comment>
<accession>A0A5N7MNQ9</accession>
<organism evidence="2 3">
    <name type="scientific">Microvirga tunisiensis</name>
    <dbReference type="NCBI Taxonomy" id="2108360"/>
    <lineage>
        <taxon>Bacteria</taxon>
        <taxon>Pseudomonadati</taxon>
        <taxon>Pseudomonadota</taxon>
        <taxon>Alphaproteobacteria</taxon>
        <taxon>Hyphomicrobiales</taxon>
        <taxon>Methylobacteriaceae</taxon>
        <taxon>Microvirga</taxon>
    </lineage>
</organism>
<keyword evidence="1" id="KW-0472">Membrane</keyword>
<dbReference type="AlphaFoldDB" id="A0A5N7MNQ9"/>
<dbReference type="Proteomes" id="UP000403266">
    <property type="component" value="Unassembled WGS sequence"/>
</dbReference>
<sequence>MKDIQVKIFRPVALPQKFFGAPALPALLNFCLMSFGFLGSALFQFLTPPLFLIVGFAVHIFLIGSGFREPHMTTLFQTGHLLLRAPRNMGRRSKTRTFYP</sequence>